<evidence type="ECO:0000256" key="1">
    <source>
        <dbReference type="SAM" id="SignalP"/>
    </source>
</evidence>
<proteinExistence type="predicted"/>
<feature type="chain" id="PRO_5036765927" evidence="1">
    <location>
        <begin position="21"/>
        <end position="99"/>
    </location>
</feature>
<dbReference type="WBParaSite" id="PSAMB.scaffold1564size29957.g13863.t1">
    <property type="protein sequence ID" value="PSAMB.scaffold1564size29957.g13863.t1"/>
    <property type="gene ID" value="PSAMB.scaffold1564size29957.g13863"/>
</dbReference>
<dbReference type="Proteomes" id="UP000887566">
    <property type="component" value="Unplaced"/>
</dbReference>
<reference evidence="3" key="1">
    <citation type="submission" date="2022-11" db="UniProtKB">
        <authorList>
            <consortium name="WormBaseParasite"/>
        </authorList>
    </citation>
    <scope>IDENTIFICATION</scope>
</reference>
<sequence>MPSLIFRNLVAILLLHITLAVSFPLMFDNSAELFPMSDLQSDYESRPRGSLSPGEDTLLLLPPKRWTVDHKVNRESSGNKVNHLLKQPILGFSQWWAKW</sequence>
<evidence type="ECO:0000313" key="2">
    <source>
        <dbReference type="Proteomes" id="UP000887566"/>
    </source>
</evidence>
<keyword evidence="2" id="KW-1185">Reference proteome</keyword>
<keyword evidence="1" id="KW-0732">Signal</keyword>
<dbReference type="AlphaFoldDB" id="A0A914V5B5"/>
<organism evidence="2 3">
    <name type="scientific">Plectus sambesii</name>
    <dbReference type="NCBI Taxonomy" id="2011161"/>
    <lineage>
        <taxon>Eukaryota</taxon>
        <taxon>Metazoa</taxon>
        <taxon>Ecdysozoa</taxon>
        <taxon>Nematoda</taxon>
        <taxon>Chromadorea</taxon>
        <taxon>Plectida</taxon>
        <taxon>Plectina</taxon>
        <taxon>Plectoidea</taxon>
        <taxon>Plectidae</taxon>
        <taxon>Plectus</taxon>
    </lineage>
</organism>
<evidence type="ECO:0000313" key="3">
    <source>
        <dbReference type="WBParaSite" id="PSAMB.scaffold1564size29957.g13863.t1"/>
    </source>
</evidence>
<feature type="signal peptide" evidence="1">
    <location>
        <begin position="1"/>
        <end position="20"/>
    </location>
</feature>
<accession>A0A914V5B5</accession>
<protein>
    <submittedName>
        <fullName evidence="3">Uncharacterized protein</fullName>
    </submittedName>
</protein>
<name>A0A914V5B5_9BILA</name>